<dbReference type="InterPro" id="IPR006482">
    <property type="entry name" value="Cas7_Csh2/Csh2"/>
</dbReference>
<dbReference type="Pfam" id="PF05107">
    <property type="entry name" value="Cas_Cas7"/>
    <property type="match status" value="1"/>
</dbReference>
<dbReference type="Proteomes" id="UP000199581">
    <property type="component" value="Unassembled WGS sequence"/>
</dbReference>
<protein>
    <submittedName>
        <fullName evidence="2">CRISPR-associated protein Csd2</fullName>
    </submittedName>
</protein>
<dbReference type="EMBL" id="FOTO01000009">
    <property type="protein sequence ID" value="SFL91351.1"/>
    <property type="molecule type" value="Genomic_DNA"/>
</dbReference>
<sequence>MSEPIKNRYDFVFFFDVKDGNPNGDPDQVNLPRIDTEDQRGIVTDVCIKRKVRNYVALNGGLKSPHDIFIRQRDIADDDSFLNALIAKAEGTTTQAKRGSLCKDYWDIRAFGAVLSTGESESSESSDETEEGAKKKSPKKKVKGGGTVRGPVQFTFSRSEDRIYQAEHSITRCCVTTEKERDKQLANEREFASTFGRKATVPYAMYRMHGFVSAVDAAKTKFSEEDLQLLWKSLINAFEHDRAAARGEMNPRKLVIFKHNSHLGNELSGRLFERVTVTKMSNLPRSKDDYLIEVNKDQIPSGIEIKVWPEESVY</sequence>
<organism evidence="2 3">
    <name type="scientific">Desulfomicrobium norvegicum (strain DSM 1741 / NCIMB 8310)</name>
    <name type="common">Desulfovibrio baculatus (strain Norway 4)</name>
    <name type="synonym">Desulfovibrio desulfuricans (strain Norway 4)</name>
    <dbReference type="NCBI Taxonomy" id="52561"/>
    <lineage>
        <taxon>Bacteria</taxon>
        <taxon>Pseudomonadati</taxon>
        <taxon>Thermodesulfobacteriota</taxon>
        <taxon>Desulfovibrionia</taxon>
        <taxon>Desulfovibrionales</taxon>
        <taxon>Desulfomicrobiaceae</taxon>
        <taxon>Desulfomicrobium</taxon>
    </lineage>
</organism>
<dbReference type="AlphaFoldDB" id="A0A8G2FF09"/>
<evidence type="ECO:0000313" key="3">
    <source>
        <dbReference type="Proteomes" id="UP000199581"/>
    </source>
</evidence>
<dbReference type="OrthoDB" id="9776792at2"/>
<name>A0A8G2FF09_DESNO</name>
<evidence type="ECO:0000256" key="1">
    <source>
        <dbReference type="SAM" id="MobiDB-lite"/>
    </source>
</evidence>
<comment type="caution">
    <text evidence="2">The sequence shown here is derived from an EMBL/GenBank/DDBJ whole genome shotgun (WGS) entry which is preliminary data.</text>
</comment>
<feature type="region of interest" description="Disordered" evidence="1">
    <location>
        <begin position="117"/>
        <end position="146"/>
    </location>
</feature>
<dbReference type="GO" id="GO:0043571">
    <property type="term" value="P:maintenance of CRISPR repeat elements"/>
    <property type="evidence" value="ECO:0007669"/>
    <property type="project" value="InterPro"/>
</dbReference>
<gene>
    <name evidence="2" type="ORF">SAMN05421830_10926</name>
</gene>
<accession>A0A8G2FF09</accession>
<reference evidence="2 3" key="1">
    <citation type="submission" date="2016-10" db="EMBL/GenBank/DDBJ databases">
        <authorList>
            <person name="Varghese N."/>
            <person name="Submissions S."/>
        </authorList>
    </citation>
    <scope>NUCLEOTIDE SEQUENCE [LARGE SCALE GENOMIC DNA]</scope>
    <source>
        <strain evidence="2 3">DSM 1741</strain>
    </source>
</reference>
<dbReference type="InterPro" id="IPR013418">
    <property type="entry name" value="CRISPR-assoc_prot_Cas7/Csd2"/>
</dbReference>
<dbReference type="NCBIfam" id="TIGR02589">
    <property type="entry name" value="cas_Csd2"/>
    <property type="match status" value="1"/>
</dbReference>
<feature type="compositionally biased region" description="Acidic residues" evidence="1">
    <location>
        <begin position="121"/>
        <end position="130"/>
    </location>
</feature>
<keyword evidence="3" id="KW-1185">Reference proteome</keyword>
<evidence type="ECO:0000313" key="2">
    <source>
        <dbReference type="EMBL" id="SFL91351.1"/>
    </source>
</evidence>
<dbReference type="RefSeq" id="WP_092193017.1">
    <property type="nucleotide sequence ID" value="NZ_FOTO01000009.1"/>
</dbReference>
<proteinExistence type="predicted"/>